<evidence type="ECO:0000256" key="6">
    <source>
        <dbReference type="SAM" id="MobiDB-lite"/>
    </source>
</evidence>
<evidence type="ECO:0000256" key="2">
    <source>
        <dbReference type="ARBA" id="ARBA00022603"/>
    </source>
</evidence>
<keyword evidence="4" id="KW-0949">S-adenosyl-L-methionine</keyword>
<evidence type="ECO:0000256" key="3">
    <source>
        <dbReference type="ARBA" id="ARBA00022679"/>
    </source>
</evidence>
<dbReference type="PANTHER" id="PTHR18895:SF74">
    <property type="entry name" value="MTRF1L RELEASE FACTOR GLUTAMINE METHYLTRANSFERASE"/>
    <property type="match status" value="1"/>
</dbReference>
<dbReference type="InterPro" id="IPR004556">
    <property type="entry name" value="HemK-like"/>
</dbReference>
<evidence type="ECO:0000256" key="1">
    <source>
        <dbReference type="ARBA" id="ARBA00012771"/>
    </source>
</evidence>
<dbReference type="SUPFAM" id="SSF53335">
    <property type="entry name" value="S-adenosyl-L-methionine-dependent methyltransferases"/>
    <property type="match status" value="1"/>
</dbReference>
<organism evidence="8 9">
    <name type="scientific">Cellulomonas chengniuliangii</name>
    <dbReference type="NCBI Taxonomy" id="2968084"/>
    <lineage>
        <taxon>Bacteria</taxon>
        <taxon>Bacillati</taxon>
        <taxon>Actinomycetota</taxon>
        <taxon>Actinomycetes</taxon>
        <taxon>Micrococcales</taxon>
        <taxon>Cellulomonadaceae</taxon>
        <taxon>Cellulomonas</taxon>
    </lineage>
</organism>
<sequence>MPEDPLAVSPPTAAEASGADGWPPASELVAALRAAGCVFAEDEAALLRAEARSPVHLAELTARRVEGAPLEHVLGWASFLGHRVLVHPGVFVPRRRTELLVELALAALAARGALRPARVVDLCCGSGAVGMAVASARPAIELHAIDIDPAAVRCARQNIPPPAGRVYQGDLDGPLPTRLRGAVDVLTANAPYVPTRALRLMPPEARQHEPRAALDGGPEGLDLLLRVAALAPRWLAPGGEVLMEAGSAQAPTLLEALGRAGLSPSLVQDPDREATVVRGALAQGDRSSLP</sequence>
<dbReference type="InterPro" id="IPR050320">
    <property type="entry name" value="N5-glutamine_MTase"/>
</dbReference>
<evidence type="ECO:0000256" key="5">
    <source>
        <dbReference type="ARBA" id="ARBA00048391"/>
    </source>
</evidence>
<dbReference type="EMBL" id="CP101988">
    <property type="protein sequence ID" value="UUI73848.1"/>
    <property type="molecule type" value="Genomic_DNA"/>
</dbReference>
<evidence type="ECO:0000256" key="4">
    <source>
        <dbReference type="ARBA" id="ARBA00022691"/>
    </source>
</evidence>
<proteinExistence type="predicted"/>
<dbReference type="EC" id="2.1.1.297" evidence="1"/>
<evidence type="ECO:0000313" key="9">
    <source>
        <dbReference type="Proteomes" id="UP001316189"/>
    </source>
</evidence>
<dbReference type="InterPro" id="IPR007848">
    <property type="entry name" value="Small_mtfrase_dom"/>
</dbReference>
<dbReference type="NCBIfam" id="TIGR00536">
    <property type="entry name" value="hemK_fam"/>
    <property type="match status" value="1"/>
</dbReference>
<feature type="domain" description="Methyltransferase small" evidence="7">
    <location>
        <begin position="84"/>
        <end position="191"/>
    </location>
</feature>
<feature type="region of interest" description="Disordered" evidence="6">
    <location>
        <begin position="1"/>
        <end position="21"/>
    </location>
</feature>
<accession>A0ABY5KVX9</accession>
<dbReference type="Gene3D" id="3.40.50.150">
    <property type="entry name" value="Vaccinia Virus protein VP39"/>
    <property type="match status" value="1"/>
</dbReference>
<dbReference type="NCBIfam" id="TIGR03704">
    <property type="entry name" value="PrmC_rel_meth"/>
    <property type="match status" value="1"/>
</dbReference>
<dbReference type="InterPro" id="IPR022446">
    <property type="entry name" value="MeTrfrase_put"/>
</dbReference>
<keyword evidence="9" id="KW-1185">Reference proteome</keyword>
<comment type="catalytic activity">
    <reaction evidence="5">
        <text>L-glutaminyl-[peptide chain release factor] + S-adenosyl-L-methionine = N(5)-methyl-L-glutaminyl-[peptide chain release factor] + S-adenosyl-L-homocysteine + H(+)</text>
        <dbReference type="Rhea" id="RHEA:42896"/>
        <dbReference type="Rhea" id="RHEA-COMP:10271"/>
        <dbReference type="Rhea" id="RHEA-COMP:10272"/>
        <dbReference type="ChEBI" id="CHEBI:15378"/>
        <dbReference type="ChEBI" id="CHEBI:30011"/>
        <dbReference type="ChEBI" id="CHEBI:57856"/>
        <dbReference type="ChEBI" id="CHEBI:59789"/>
        <dbReference type="ChEBI" id="CHEBI:61891"/>
        <dbReference type="EC" id="2.1.1.297"/>
    </reaction>
</comment>
<dbReference type="Pfam" id="PF05175">
    <property type="entry name" value="MTS"/>
    <property type="match status" value="1"/>
</dbReference>
<keyword evidence="2" id="KW-0489">Methyltransferase</keyword>
<name>A0ABY5KVX9_9CELL</name>
<dbReference type="PANTHER" id="PTHR18895">
    <property type="entry name" value="HEMK METHYLTRANSFERASE"/>
    <property type="match status" value="1"/>
</dbReference>
<dbReference type="InterPro" id="IPR029063">
    <property type="entry name" value="SAM-dependent_MTases_sf"/>
</dbReference>
<keyword evidence="3" id="KW-0808">Transferase</keyword>
<gene>
    <name evidence="8" type="ORF">NP064_08280</name>
</gene>
<evidence type="ECO:0000259" key="7">
    <source>
        <dbReference type="Pfam" id="PF05175"/>
    </source>
</evidence>
<protein>
    <recommendedName>
        <fullName evidence="1">peptide chain release factor N(5)-glutamine methyltransferase</fullName>
        <ecNumber evidence="1">2.1.1.297</ecNumber>
    </recommendedName>
</protein>
<reference evidence="8 9" key="1">
    <citation type="submission" date="2022-07" db="EMBL/GenBank/DDBJ databases">
        <title>Novel species in genus cellulomonas.</title>
        <authorList>
            <person name="Ye L."/>
        </authorList>
    </citation>
    <scope>NUCLEOTIDE SEQUENCE [LARGE SCALE GENOMIC DNA]</scope>
    <source>
        <strain evidence="9">zg-Y338</strain>
    </source>
</reference>
<dbReference type="Proteomes" id="UP001316189">
    <property type="component" value="Chromosome"/>
</dbReference>
<evidence type="ECO:0000313" key="8">
    <source>
        <dbReference type="EMBL" id="UUI73848.1"/>
    </source>
</evidence>
<dbReference type="RefSeq" id="WP_227569160.1">
    <property type="nucleotide sequence ID" value="NZ_CP101988.1"/>
</dbReference>
<dbReference type="CDD" id="cd02440">
    <property type="entry name" value="AdoMet_MTases"/>
    <property type="match status" value="1"/>
</dbReference>